<dbReference type="Proteomes" id="UP000006055">
    <property type="component" value="Chromosome"/>
</dbReference>
<proteinExistence type="predicted"/>
<feature type="transmembrane region" description="Helical" evidence="1">
    <location>
        <begin position="120"/>
        <end position="141"/>
    </location>
</feature>
<evidence type="ECO:0000313" key="3">
    <source>
        <dbReference type="Proteomes" id="UP000006055"/>
    </source>
</evidence>
<dbReference type="STRING" id="706587.Desti_3964"/>
<accession>I4CAL5</accession>
<evidence type="ECO:0000256" key="1">
    <source>
        <dbReference type="SAM" id="Phobius"/>
    </source>
</evidence>
<evidence type="ECO:0000313" key="2">
    <source>
        <dbReference type="EMBL" id="AFM26606.1"/>
    </source>
</evidence>
<name>I4CAL5_DESTA</name>
<keyword evidence="1" id="KW-0812">Transmembrane</keyword>
<keyword evidence="1" id="KW-1133">Transmembrane helix</keyword>
<protein>
    <submittedName>
        <fullName evidence="2">Uncharacterized protein</fullName>
    </submittedName>
</protein>
<dbReference type="KEGG" id="dti:Desti_3964"/>
<keyword evidence="3" id="KW-1185">Reference proteome</keyword>
<dbReference type="HOGENOM" id="CLU_1710347_0_0_7"/>
<reference evidence="3" key="1">
    <citation type="submission" date="2012-06" db="EMBL/GenBank/DDBJ databases">
        <title>Complete sequence of chromosome of Desulfomonile tiedjei DSM 6799.</title>
        <authorList>
            <person name="Lucas S."/>
            <person name="Copeland A."/>
            <person name="Lapidus A."/>
            <person name="Glavina del Rio T."/>
            <person name="Dalin E."/>
            <person name="Tice H."/>
            <person name="Bruce D."/>
            <person name="Goodwin L."/>
            <person name="Pitluck S."/>
            <person name="Peters L."/>
            <person name="Ovchinnikova G."/>
            <person name="Zeytun A."/>
            <person name="Lu M."/>
            <person name="Kyrpides N."/>
            <person name="Mavromatis K."/>
            <person name="Ivanova N."/>
            <person name="Brettin T."/>
            <person name="Detter J.C."/>
            <person name="Han C."/>
            <person name="Larimer F."/>
            <person name="Land M."/>
            <person name="Hauser L."/>
            <person name="Markowitz V."/>
            <person name="Cheng J.-F."/>
            <person name="Hugenholtz P."/>
            <person name="Woyke T."/>
            <person name="Wu D."/>
            <person name="Spring S."/>
            <person name="Schroeder M."/>
            <person name="Brambilla E."/>
            <person name="Klenk H.-P."/>
            <person name="Eisen J.A."/>
        </authorList>
    </citation>
    <scope>NUCLEOTIDE SEQUENCE [LARGE SCALE GENOMIC DNA]</scope>
    <source>
        <strain evidence="3">ATCC 49306 / DSM 6799 / DCB-1</strain>
    </source>
</reference>
<keyword evidence="1" id="KW-0472">Membrane</keyword>
<gene>
    <name evidence="2" type="ordered locus">Desti_3964</name>
</gene>
<feature type="transmembrane region" description="Helical" evidence="1">
    <location>
        <begin position="81"/>
        <end position="100"/>
    </location>
</feature>
<organism evidence="2 3">
    <name type="scientific">Desulfomonile tiedjei (strain ATCC 49306 / DSM 6799 / DCB-1)</name>
    <dbReference type="NCBI Taxonomy" id="706587"/>
    <lineage>
        <taxon>Bacteria</taxon>
        <taxon>Pseudomonadati</taxon>
        <taxon>Thermodesulfobacteriota</taxon>
        <taxon>Desulfomonilia</taxon>
        <taxon>Desulfomonilales</taxon>
        <taxon>Desulfomonilaceae</taxon>
        <taxon>Desulfomonile</taxon>
    </lineage>
</organism>
<sequence length="153" mass="17469">MQIGTKLKKSMVGLIADACLVTVVKRTEGHYLDQPNRSALYGKEIETPEVPCDSCDTNSAFRISHQSDSNKRNRSRWLSPVERIVCIIVGLFLIYVIPLLPQDVSQWCEWFLGGREELSLFPPIRILIVLTLCLLYIPRLLGLLKRIIKNRGF</sequence>
<dbReference type="AlphaFoldDB" id="I4CAL5"/>
<dbReference type="EMBL" id="CP003360">
    <property type="protein sequence ID" value="AFM26606.1"/>
    <property type="molecule type" value="Genomic_DNA"/>
</dbReference>